<evidence type="ECO:0000313" key="1">
    <source>
        <dbReference type="EMBL" id="MBP2049724.1"/>
    </source>
</evidence>
<evidence type="ECO:0000313" key="2">
    <source>
        <dbReference type="Proteomes" id="UP001519309"/>
    </source>
</evidence>
<name>A0ABS4LQN3_9ACTN</name>
<sequence length="45" mass="4843">MRRACRTIMRAHKALPDDGPILPSAIQVVTPFDLPPDVAAAPCTE</sequence>
<dbReference type="Proteomes" id="UP001519309">
    <property type="component" value="Unassembled WGS sequence"/>
</dbReference>
<accession>A0ABS4LQN3</accession>
<gene>
    <name evidence="1" type="ORF">J2Z21_002660</name>
</gene>
<keyword evidence="2" id="KW-1185">Reference proteome</keyword>
<dbReference type="EMBL" id="JAGGLP010000005">
    <property type="protein sequence ID" value="MBP2049724.1"/>
    <property type="molecule type" value="Genomic_DNA"/>
</dbReference>
<reference evidence="1 2" key="1">
    <citation type="submission" date="2021-03" db="EMBL/GenBank/DDBJ databases">
        <title>Genomic Encyclopedia of Type Strains, Phase IV (KMG-IV): sequencing the most valuable type-strain genomes for metagenomic binning, comparative biology and taxonomic classification.</title>
        <authorList>
            <person name="Goeker M."/>
        </authorList>
    </citation>
    <scope>NUCLEOTIDE SEQUENCE [LARGE SCALE GENOMIC DNA]</scope>
    <source>
        <strain evidence="1 2">DSM 40499</strain>
    </source>
</reference>
<proteinExistence type="predicted"/>
<protein>
    <submittedName>
        <fullName evidence="1">Phage tail protein X</fullName>
    </submittedName>
</protein>
<organism evidence="1 2">
    <name type="scientific">Streptomyces griseochromogenes</name>
    <dbReference type="NCBI Taxonomy" id="68214"/>
    <lineage>
        <taxon>Bacteria</taxon>
        <taxon>Bacillati</taxon>
        <taxon>Actinomycetota</taxon>
        <taxon>Actinomycetes</taxon>
        <taxon>Kitasatosporales</taxon>
        <taxon>Streptomycetaceae</taxon>
        <taxon>Streptomyces</taxon>
    </lineage>
</organism>
<comment type="caution">
    <text evidence="1">The sequence shown here is derived from an EMBL/GenBank/DDBJ whole genome shotgun (WGS) entry which is preliminary data.</text>
</comment>